<name>A0A811VK67_CERCA</name>
<dbReference type="Proteomes" id="UP000606786">
    <property type="component" value="Unassembled WGS sequence"/>
</dbReference>
<organism evidence="1 2">
    <name type="scientific">Ceratitis capitata</name>
    <name type="common">Mediterranean fruit fly</name>
    <name type="synonym">Tephritis capitata</name>
    <dbReference type="NCBI Taxonomy" id="7213"/>
    <lineage>
        <taxon>Eukaryota</taxon>
        <taxon>Metazoa</taxon>
        <taxon>Ecdysozoa</taxon>
        <taxon>Arthropoda</taxon>
        <taxon>Hexapoda</taxon>
        <taxon>Insecta</taxon>
        <taxon>Pterygota</taxon>
        <taxon>Neoptera</taxon>
        <taxon>Endopterygota</taxon>
        <taxon>Diptera</taxon>
        <taxon>Brachycera</taxon>
        <taxon>Muscomorpha</taxon>
        <taxon>Tephritoidea</taxon>
        <taxon>Tephritidae</taxon>
        <taxon>Ceratitis</taxon>
        <taxon>Ceratitis</taxon>
    </lineage>
</organism>
<dbReference type="EMBL" id="CAJHJT010000056">
    <property type="protein sequence ID" value="CAD7014513.1"/>
    <property type="molecule type" value="Genomic_DNA"/>
</dbReference>
<comment type="caution">
    <text evidence="1">The sequence shown here is derived from an EMBL/GenBank/DDBJ whole genome shotgun (WGS) entry which is preliminary data.</text>
</comment>
<protein>
    <submittedName>
        <fullName evidence="1">(Mediterranean fruit fly) hypothetical protein</fullName>
    </submittedName>
</protein>
<reference evidence="1" key="1">
    <citation type="submission" date="2020-11" db="EMBL/GenBank/DDBJ databases">
        <authorList>
            <person name="Whitehead M."/>
        </authorList>
    </citation>
    <scope>NUCLEOTIDE SEQUENCE</scope>
    <source>
        <strain evidence="1">EGII</strain>
    </source>
</reference>
<dbReference type="AlphaFoldDB" id="A0A811VK67"/>
<sequence>MGAKLAERVPAQTVVGSMNRGTNTAALVGVARETLYATTDSAGLSWAAFRRSKLSSTSHFCLHMWHVSNNLFTNVCHFNNYQNCMSSLLPPVCGKKWANIDTHIQAENLQRKRLTAKSMLSYSGKGRHLTNYDYAKLKWNFDENLRHKNKRAQ</sequence>
<keyword evidence="2" id="KW-1185">Reference proteome</keyword>
<proteinExistence type="predicted"/>
<accession>A0A811VK67</accession>
<evidence type="ECO:0000313" key="2">
    <source>
        <dbReference type="Proteomes" id="UP000606786"/>
    </source>
</evidence>
<evidence type="ECO:0000313" key="1">
    <source>
        <dbReference type="EMBL" id="CAD7014513.1"/>
    </source>
</evidence>
<gene>
    <name evidence="1" type="ORF">CCAP1982_LOCUS22514</name>
</gene>